<proteinExistence type="predicted"/>
<feature type="compositionally biased region" description="Low complexity" evidence="1">
    <location>
        <begin position="71"/>
        <end position="90"/>
    </location>
</feature>
<evidence type="ECO:0000256" key="2">
    <source>
        <dbReference type="SAM" id="SignalP"/>
    </source>
</evidence>
<accession>A0A066VLG6</accession>
<dbReference type="RefSeq" id="XP_013242020.1">
    <property type="nucleotide sequence ID" value="XM_013386566.1"/>
</dbReference>
<dbReference type="GeneID" id="25261779"/>
<sequence length="223" mass="22598">MKFSSVLALAGVVGFTSVMAAPAPAPAAMVTAAPVLRRVPVMLAARDMDPNEAQQLVNGLTGSVYNGKGNCGNQNNSNGDDSGDNSGSGSDCEDGSGANMQDVHNYINDAASSLNNAASVLRESMSGQVPRPVSSYLKEQSSRISQASKIADGGVSAMTKSASQFVSIASAYSVAQASFTPQAHRIEQQIDNGTYNAASGGVKAPTVLTLGGALGAVLVWAAL</sequence>
<evidence type="ECO:0000256" key="1">
    <source>
        <dbReference type="SAM" id="MobiDB-lite"/>
    </source>
</evidence>
<dbReference type="AlphaFoldDB" id="A0A066VLG6"/>
<keyword evidence="4" id="KW-1185">Reference proteome</keyword>
<reference evidence="3 4" key="1">
    <citation type="submission" date="2014-05" db="EMBL/GenBank/DDBJ databases">
        <title>Draft genome sequence of a rare smut relative, Tilletiaria anomala UBC 951.</title>
        <authorList>
            <consortium name="DOE Joint Genome Institute"/>
            <person name="Toome M."/>
            <person name="Kuo A."/>
            <person name="Henrissat B."/>
            <person name="Lipzen A."/>
            <person name="Tritt A."/>
            <person name="Yoshinaga Y."/>
            <person name="Zane M."/>
            <person name="Barry K."/>
            <person name="Grigoriev I.V."/>
            <person name="Spatafora J.W."/>
            <person name="Aimea M.C."/>
        </authorList>
    </citation>
    <scope>NUCLEOTIDE SEQUENCE [LARGE SCALE GENOMIC DNA]</scope>
    <source>
        <strain evidence="3 4">UBC 951</strain>
    </source>
</reference>
<keyword evidence="2" id="KW-0732">Signal</keyword>
<comment type="caution">
    <text evidence="3">The sequence shown here is derived from an EMBL/GenBank/DDBJ whole genome shotgun (WGS) entry which is preliminary data.</text>
</comment>
<dbReference type="InParanoid" id="A0A066VLG6"/>
<feature type="region of interest" description="Disordered" evidence="1">
    <location>
        <begin position="71"/>
        <end position="97"/>
    </location>
</feature>
<name>A0A066VLG6_TILAU</name>
<dbReference type="Proteomes" id="UP000027361">
    <property type="component" value="Unassembled WGS sequence"/>
</dbReference>
<dbReference type="EMBL" id="JMSN01000071">
    <property type="protein sequence ID" value="KDN42311.1"/>
    <property type="molecule type" value="Genomic_DNA"/>
</dbReference>
<dbReference type="HOGENOM" id="CLU_1240883_0_0_1"/>
<feature type="chain" id="PRO_5001632161" evidence="2">
    <location>
        <begin position="21"/>
        <end position="223"/>
    </location>
</feature>
<evidence type="ECO:0000313" key="4">
    <source>
        <dbReference type="Proteomes" id="UP000027361"/>
    </source>
</evidence>
<evidence type="ECO:0000313" key="3">
    <source>
        <dbReference type="EMBL" id="KDN42311.1"/>
    </source>
</evidence>
<feature type="signal peptide" evidence="2">
    <location>
        <begin position="1"/>
        <end position="20"/>
    </location>
</feature>
<protein>
    <submittedName>
        <fullName evidence="3">Uncharacterized protein</fullName>
    </submittedName>
</protein>
<gene>
    <name evidence="3" type="ORF">K437DRAFT_165729</name>
</gene>
<organism evidence="3 4">
    <name type="scientific">Tilletiaria anomala (strain ATCC 24038 / CBS 436.72 / UBC 951)</name>
    <dbReference type="NCBI Taxonomy" id="1037660"/>
    <lineage>
        <taxon>Eukaryota</taxon>
        <taxon>Fungi</taxon>
        <taxon>Dikarya</taxon>
        <taxon>Basidiomycota</taxon>
        <taxon>Ustilaginomycotina</taxon>
        <taxon>Exobasidiomycetes</taxon>
        <taxon>Georgefischeriales</taxon>
        <taxon>Tilletiariaceae</taxon>
        <taxon>Tilletiaria</taxon>
    </lineage>
</organism>